<reference evidence="2 3" key="1">
    <citation type="submission" date="2018-09" db="EMBL/GenBank/DDBJ databases">
        <authorList>
            <person name="Tagini F."/>
        </authorList>
    </citation>
    <scope>NUCLEOTIDE SEQUENCE [LARGE SCALE GENOMIC DNA]</scope>
    <source>
        <strain evidence="2 3">MK136</strain>
    </source>
</reference>
<protein>
    <submittedName>
        <fullName evidence="2">Uncharacterized protein</fullName>
    </submittedName>
</protein>
<proteinExistence type="predicted"/>
<evidence type="ECO:0000313" key="2">
    <source>
        <dbReference type="EMBL" id="VBA39076.1"/>
    </source>
</evidence>
<accession>A0A498PZL8</accession>
<evidence type="ECO:0000313" key="3">
    <source>
        <dbReference type="Proteomes" id="UP000273307"/>
    </source>
</evidence>
<evidence type="ECO:0000256" key="1">
    <source>
        <dbReference type="SAM" id="MobiDB-lite"/>
    </source>
</evidence>
<name>A0A498PZL8_9MYCO</name>
<feature type="compositionally biased region" description="Basic residues" evidence="1">
    <location>
        <begin position="1"/>
        <end position="10"/>
    </location>
</feature>
<keyword evidence="3" id="KW-1185">Reference proteome</keyword>
<sequence>MNPLHIKHLKSPNGVHQARTPTIHSPQTIVKLSLNTEFGCAYVTCANRLHGGLDTEGAVRYELPKRTALACDLGSVNTYEDL</sequence>
<dbReference type="EMBL" id="UPHP01000065">
    <property type="protein sequence ID" value="VBA39076.1"/>
    <property type="molecule type" value="Genomic_DNA"/>
</dbReference>
<gene>
    <name evidence="2" type="ORF">LAUMK136_02779</name>
</gene>
<feature type="region of interest" description="Disordered" evidence="1">
    <location>
        <begin position="1"/>
        <end position="22"/>
    </location>
</feature>
<organism evidence="2 3">
    <name type="scientific">Mycobacterium attenuatum</name>
    <dbReference type="NCBI Taxonomy" id="2341086"/>
    <lineage>
        <taxon>Bacteria</taxon>
        <taxon>Bacillati</taxon>
        <taxon>Actinomycetota</taxon>
        <taxon>Actinomycetes</taxon>
        <taxon>Mycobacteriales</taxon>
        <taxon>Mycobacteriaceae</taxon>
        <taxon>Mycobacterium</taxon>
    </lineage>
</organism>
<dbReference type="Proteomes" id="UP000273307">
    <property type="component" value="Unassembled WGS sequence"/>
</dbReference>
<dbReference type="AlphaFoldDB" id="A0A498PZL8"/>